<sequence length="134" mass="15261">MAVSIETSEKFVVDASFVLSYLLPDEENEYVKGLFLDYQKRKIDFISASLLPYEVVNGVKSAVIRERMGTAQAKSLIREFLKLDFALEKINEIEIFSLAISHDISIYDASYLCLAKSEKISLLTLDEKLRKLSK</sequence>
<dbReference type="PANTHER" id="PTHR35901:SF1">
    <property type="entry name" value="EXONUCLEASE VAPC9"/>
    <property type="match status" value="1"/>
</dbReference>
<dbReference type="Gene3D" id="3.40.50.1010">
    <property type="entry name" value="5'-nuclease"/>
    <property type="match status" value="1"/>
</dbReference>
<evidence type="ECO:0000313" key="4">
    <source>
        <dbReference type="Proteomes" id="UP000034591"/>
    </source>
</evidence>
<dbReference type="CDD" id="cd09873">
    <property type="entry name" value="PIN_Pae0151-like"/>
    <property type="match status" value="1"/>
</dbReference>
<feature type="domain" description="PIN" evidence="2">
    <location>
        <begin position="12"/>
        <end position="133"/>
    </location>
</feature>
<evidence type="ECO:0000259" key="2">
    <source>
        <dbReference type="Pfam" id="PF01850"/>
    </source>
</evidence>
<dbReference type="InterPro" id="IPR029060">
    <property type="entry name" value="PIN-like_dom_sf"/>
</dbReference>
<name>A0A0G0JJP4_9BACT</name>
<dbReference type="InterPro" id="IPR051619">
    <property type="entry name" value="TypeII_TA_RNase_PINc/VapC"/>
</dbReference>
<comment type="caution">
    <text evidence="3">The sequence shown here is derived from an EMBL/GenBank/DDBJ whole genome shotgun (WGS) entry which is preliminary data.</text>
</comment>
<dbReference type="SUPFAM" id="SSF88723">
    <property type="entry name" value="PIN domain-like"/>
    <property type="match status" value="1"/>
</dbReference>
<reference evidence="3 4" key="1">
    <citation type="journal article" date="2015" name="Nature">
        <title>rRNA introns, odd ribosomes, and small enigmatic genomes across a large radiation of phyla.</title>
        <authorList>
            <person name="Brown C.T."/>
            <person name="Hug L.A."/>
            <person name="Thomas B.C."/>
            <person name="Sharon I."/>
            <person name="Castelle C.J."/>
            <person name="Singh A."/>
            <person name="Wilkins M.J."/>
            <person name="Williams K.H."/>
            <person name="Banfield J.F."/>
        </authorList>
    </citation>
    <scope>NUCLEOTIDE SEQUENCE [LARGE SCALE GENOMIC DNA]</scope>
</reference>
<organism evidence="3 4">
    <name type="scientific">Candidatus Woesebacteria bacterium GW2011_GWA1_37_7</name>
    <dbReference type="NCBI Taxonomy" id="1618545"/>
    <lineage>
        <taxon>Bacteria</taxon>
        <taxon>Candidatus Woeseibacteriota</taxon>
    </lineage>
</organism>
<dbReference type="InterPro" id="IPR002716">
    <property type="entry name" value="PIN_dom"/>
</dbReference>
<proteinExistence type="predicted"/>
<evidence type="ECO:0000256" key="1">
    <source>
        <dbReference type="ARBA" id="ARBA00022842"/>
    </source>
</evidence>
<accession>A0A0G0JJP4</accession>
<dbReference type="AlphaFoldDB" id="A0A0G0JJP4"/>
<dbReference type="STRING" id="1618545.US53_C0031G0011"/>
<gene>
    <name evidence="3" type="ORF">US53_C0031G0011</name>
</gene>
<dbReference type="InterPro" id="IPR044153">
    <property type="entry name" value="PIN_Pae0151-like"/>
</dbReference>
<keyword evidence="1" id="KW-0460">Magnesium</keyword>
<dbReference type="Proteomes" id="UP000034591">
    <property type="component" value="Unassembled WGS sequence"/>
</dbReference>
<dbReference type="EMBL" id="LBTI01000031">
    <property type="protein sequence ID" value="KKQ36964.1"/>
    <property type="molecule type" value="Genomic_DNA"/>
</dbReference>
<dbReference type="PANTHER" id="PTHR35901">
    <property type="entry name" value="RIBONUCLEASE VAPC3"/>
    <property type="match status" value="1"/>
</dbReference>
<protein>
    <submittedName>
        <fullName evidence="3">PilT protein domain protein</fullName>
    </submittedName>
</protein>
<evidence type="ECO:0000313" key="3">
    <source>
        <dbReference type="EMBL" id="KKQ36964.1"/>
    </source>
</evidence>
<dbReference type="Pfam" id="PF01850">
    <property type="entry name" value="PIN"/>
    <property type="match status" value="1"/>
</dbReference>